<reference evidence="2" key="1">
    <citation type="journal article" date="2023" name="Hortic. Res.">
        <title>A chromosome-level phased genome enabling allele-level studies in sweet orange: a case study on citrus Huanglongbing tolerance.</title>
        <authorList>
            <person name="Wu B."/>
            <person name="Yu Q."/>
            <person name="Deng Z."/>
            <person name="Duan Y."/>
            <person name="Luo F."/>
            <person name="Gmitter F. Jr."/>
        </authorList>
    </citation>
    <scope>NUCLEOTIDE SEQUENCE [LARGE SCALE GENOMIC DNA]</scope>
    <source>
        <strain evidence="2">cv. Valencia</strain>
    </source>
</reference>
<protein>
    <submittedName>
        <fullName evidence="1">Uncharacterized protein</fullName>
    </submittedName>
</protein>
<comment type="caution">
    <text evidence="1">The sequence shown here is derived from an EMBL/GenBank/DDBJ whole genome shotgun (WGS) entry which is preliminary data.</text>
</comment>
<proteinExistence type="predicted"/>
<dbReference type="EMBL" id="CM039170">
    <property type="protein sequence ID" value="KAH9799722.1"/>
    <property type="molecule type" value="Genomic_DNA"/>
</dbReference>
<gene>
    <name evidence="1" type="ORF">KPL71_000441</name>
</gene>
<sequence>MTVVTFQAVLPLQARGLFSSILSNPILKAVSSHGAIGVKSTLIIMGVIPFLVLAIAVFLNAIPGKIHPKLCEKHYKPCNIASFWKANAMTVGTQWASDLTNSHSCESLQVVAACSSCDHSWLPELHSMDWHLMVLYLENDPEITIPLEELDMLSIIFGYKASYCYMTATEASASIITYPVNNEWLLLMVRSSNLTLSFSSQTSIEEELKRESTADVVTIEPSTPQASCLVMFAYISVALGDTPRLSSFYIASKELYLSCFLYSGSVGFFSAIGVKSTLIIMGVIPFLVLALILRHWPSHSRALPVKNTIEETELVLYAPRGIDKLEPKHVRLIFIDKRKAATEILDEGVVCKKRNQNIELCLAGSSWAALADTLLDILRSLNGCGSEVRVEKAPKSGDVRLAIRLPTSSQMVMGFGEKKGTNSSGIGEIMHVGESDSDRCIIKEKETNIFEGQLLERRSTRLERLRSHHANSLDIECCDVTTFMRETSKNYGAYRMGHLLLEHAARRSLMCHDAFLKFMELEKLTRYSGLDRTTECSLFLPELYYDLGSSPSNVLKRSEFISEASYHLCKIIESVSLDYPFDFTCAPGNVNCSSKESFQGTNGASANNTICHDSLLDSSLLSNKSSFWVRYFWLSGRLSILDGNRSKAHEQFCIDLSLFEKKEHMNDSISSICLPHCKTVRGITIGRILHEFFFFNIDYQITVLHRYLQLLL</sequence>
<dbReference type="Proteomes" id="UP000829398">
    <property type="component" value="Chromosome 1"/>
</dbReference>
<accession>A0ACB8NPE3</accession>
<evidence type="ECO:0000313" key="2">
    <source>
        <dbReference type="Proteomes" id="UP000829398"/>
    </source>
</evidence>
<organism evidence="1 2">
    <name type="scientific">Citrus sinensis</name>
    <name type="common">Sweet orange</name>
    <name type="synonym">Citrus aurantium var. sinensis</name>
    <dbReference type="NCBI Taxonomy" id="2711"/>
    <lineage>
        <taxon>Eukaryota</taxon>
        <taxon>Viridiplantae</taxon>
        <taxon>Streptophyta</taxon>
        <taxon>Embryophyta</taxon>
        <taxon>Tracheophyta</taxon>
        <taxon>Spermatophyta</taxon>
        <taxon>Magnoliopsida</taxon>
        <taxon>eudicotyledons</taxon>
        <taxon>Gunneridae</taxon>
        <taxon>Pentapetalae</taxon>
        <taxon>rosids</taxon>
        <taxon>malvids</taxon>
        <taxon>Sapindales</taxon>
        <taxon>Rutaceae</taxon>
        <taxon>Aurantioideae</taxon>
        <taxon>Citrus</taxon>
    </lineage>
</organism>
<evidence type="ECO:0000313" key="1">
    <source>
        <dbReference type="EMBL" id="KAH9799722.1"/>
    </source>
</evidence>
<name>A0ACB8NPE3_CITSI</name>
<keyword evidence="2" id="KW-1185">Reference proteome</keyword>